<dbReference type="EMBL" id="FTOB01000016">
    <property type="protein sequence ID" value="SIT15777.1"/>
    <property type="molecule type" value="Genomic_DNA"/>
</dbReference>
<reference evidence="1 2" key="1">
    <citation type="submission" date="2017-01" db="EMBL/GenBank/DDBJ databases">
        <authorList>
            <person name="Varghese N."/>
            <person name="Submissions S."/>
        </authorList>
    </citation>
    <scope>NUCLEOTIDE SEQUENCE [LARGE SCALE GENOMIC DNA]</scope>
    <source>
        <strain evidence="1 2">DSM 2061</strain>
    </source>
</reference>
<protein>
    <submittedName>
        <fullName evidence="1">Uncharacterized protein</fullName>
    </submittedName>
</protein>
<evidence type="ECO:0000313" key="1">
    <source>
        <dbReference type="EMBL" id="SIT15777.1"/>
    </source>
</evidence>
<organism evidence="1 2">
    <name type="scientific">Zobellia uliginosa</name>
    <dbReference type="NCBI Taxonomy" id="143224"/>
    <lineage>
        <taxon>Bacteria</taxon>
        <taxon>Pseudomonadati</taxon>
        <taxon>Bacteroidota</taxon>
        <taxon>Flavobacteriia</taxon>
        <taxon>Flavobacteriales</taxon>
        <taxon>Flavobacteriaceae</taxon>
        <taxon>Zobellia</taxon>
    </lineage>
</organism>
<name>A0ABY1L279_9FLAO</name>
<proteinExistence type="predicted"/>
<evidence type="ECO:0000313" key="2">
    <source>
        <dbReference type="Proteomes" id="UP000185728"/>
    </source>
</evidence>
<dbReference type="Proteomes" id="UP000185728">
    <property type="component" value="Unassembled WGS sequence"/>
</dbReference>
<keyword evidence="2" id="KW-1185">Reference proteome</keyword>
<sequence length="41" mass="4694">MTVIDNASSYLSEYCFLIKKSAVSFIGVFIDTKSESIFYYL</sequence>
<accession>A0ABY1L279</accession>
<gene>
    <name evidence="1" type="ORF">SAMN05421766_11617</name>
</gene>
<comment type="caution">
    <text evidence="1">The sequence shown here is derived from an EMBL/GenBank/DDBJ whole genome shotgun (WGS) entry which is preliminary data.</text>
</comment>